<organism evidence="2 3">
    <name type="scientific">Planomicrobium okeanokoites</name>
    <name type="common">Planococcus okeanokoites</name>
    <name type="synonym">Flavobacterium okeanokoites</name>
    <dbReference type="NCBI Taxonomy" id="244"/>
    <lineage>
        <taxon>Bacteria</taxon>
        <taxon>Bacillati</taxon>
        <taxon>Bacillota</taxon>
        <taxon>Bacilli</taxon>
        <taxon>Bacillales</taxon>
        <taxon>Caryophanaceae</taxon>
        <taxon>Planomicrobium</taxon>
    </lineage>
</organism>
<dbReference type="Proteomes" id="UP001595625">
    <property type="component" value="Unassembled WGS sequence"/>
</dbReference>
<comment type="caution">
    <text evidence="2">The sequence shown here is derived from an EMBL/GenBank/DDBJ whole genome shotgun (WGS) entry which is preliminary data.</text>
</comment>
<reference evidence="3" key="1">
    <citation type="journal article" date="2019" name="Int. J. Syst. Evol. Microbiol.">
        <title>The Global Catalogue of Microorganisms (GCM) 10K type strain sequencing project: providing services to taxonomists for standard genome sequencing and annotation.</title>
        <authorList>
            <consortium name="The Broad Institute Genomics Platform"/>
            <consortium name="The Broad Institute Genome Sequencing Center for Infectious Disease"/>
            <person name="Wu L."/>
            <person name="Ma J."/>
        </authorList>
    </citation>
    <scope>NUCLEOTIDE SEQUENCE [LARGE SCALE GENOMIC DNA]</scope>
    <source>
        <strain evidence="3">CCM 320</strain>
    </source>
</reference>
<protein>
    <submittedName>
        <fullName evidence="2">Glycerophosphodiester phosphodiesterase</fullName>
    </submittedName>
</protein>
<gene>
    <name evidence="2" type="ORF">ACFOEJ_11375</name>
</gene>
<dbReference type="Gene3D" id="3.20.20.190">
    <property type="entry name" value="Phosphatidylinositol (PI) phosphodiesterase"/>
    <property type="match status" value="1"/>
</dbReference>
<dbReference type="InterPro" id="IPR030395">
    <property type="entry name" value="GP_PDE_dom"/>
</dbReference>
<evidence type="ECO:0000313" key="2">
    <source>
        <dbReference type="EMBL" id="MFC3211677.1"/>
    </source>
</evidence>
<evidence type="ECO:0000313" key="3">
    <source>
        <dbReference type="Proteomes" id="UP001595625"/>
    </source>
</evidence>
<proteinExistence type="predicted"/>
<dbReference type="RefSeq" id="WP_117312200.1">
    <property type="nucleotide sequence ID" value="NZ_JBHRUJ010000016.1"/>
</dbReference>
<dbReference type="InterPro" id="IPR017946">
    <property type="entry name" value="PLC-like_Pdiesterase_TIM-brl"/>
</dbReference>
<evidence type="ECO:0000259" key="1">
    <source>
        <dbReference type="PROSITE" id="PS51704"/>
    </source>
</evidence>
<accession>A0ABV7KQD4</accession>
<dbReference type="PANTHER" id="PTHR46211:SF14">
    <property type="entry name" value="GLYCEROPHOSPHODIESTER PHOSPHODIESTERASE"/>
    <property type="match status" value="1"/>
</dbReference>
<dbReference type="EMBL" id="JBHRUJ010000016">
    <property type="protein sequence ID" value="MFC3211677.1"/>
    <property type="molecule type" value="Genomic_DNA"/>
</dbReference>
<dbReference type="Pfam" id="PF03009">
    <property type="entry name" value="GDPD"/>
    <property type="match status" value="1"/>
</dbReference>
<dbReference type="PANTHER" id="PTHR46211">
    <property type="entry name" value="GLYCEROPHOSPHORYL DIESTER PHOSPHODIESTERASE"/>
    <property type="match status" value="1"/>
</dbReference>
<sequence length="239" mass="27582">MQNIEIYSHRGASSVALENTWPAFRKACELGVGIELDVQITKDGVVLVFHDDDLKRLGGRNLRIEEIDYEKIKDLRIGKRGRRKFSADRIPLAYEVFHWAKEKSVPLNIEIKESFAVHSEGPEILAAMLEGLKNIHLSSFNAEILKEMKQLKPEIETALVIKKKHKLQFLDKLTWVDGIHLHKRLYSEKLLIRLNDMRKKIRIYGIVGTEKAVKQPSRHLSGIITDYPGKIKEKMRLPD</sequence>
<dbReference type="SUPFAM" id="SSF51695">
    <property type="entry name" value="PLC-like phosphodiesterases"/>
    <property type="match status" value="1"/>
</dbReference>
<name>A0ABV7KQD4_PLAOK</name>
<dbReference type="PROSITE" id="PS51704">
    <property type="entry name" value="GP_PDE"/>
    <property type="match status" value="1"/>
</dbReference>
<feature type="domain" description="GP-PDE" evidence="1">
    <location>
        <begin position="4"/>
        <end position="235"/>
    </location>
</feature>
<keyword evidence="3" id="KW-1185">Reference proteome</keyword>